<accession>A0A1Y9HDK7</accession>
<feature type="region of interest" description="Disordered" evidence="1">
    <location>
        <begin position="298"/>
        <end position="319"/>
    </location>
</feature>
<feature type="compositionally biased region" description="Basic and acidic residues" evidence="1">
    <location>
        <begin position="298"/>
        <end position="308"/>
    </location>
</feature>
<name>A0A1Y9HDK7_ANOFN</name>
<evidence type="ECO:0000313" key="2">
    <source>
        <dbReference type="EnsemblMetazoa" id="AFUN016328-PA"/>
    </source>
</evidence>
<sequence>MPKLRLPKEEPVDSKPVEGIRVKQKRKNAHQVRKYFQSDGEKKQKCSFCGWETRENATRMVQHIVQRCTDASPEARKEISASVVDAEERQLQSFYTSHNKKVVHDFFKSVDNDRKRQCVFCRWTTILNLTRMRYHILEMCHYVPLEIRQSFMKQENTDDSQYDTYCIVNVDDGDRKGLQVVSSSSLQQHTDSEVVEEVVINTVDYIDQEETDTYYEDEQMEQISEDQPDDMQTTKPASEDEMELEMEDDENLSEEELEHEDKKAEIQFVNFAEGYYTVSKSCNIPERSKPVMIVKSPKDQGIESRADQTVKPFSKPTPPLVRVLTQKNQPRLSAQLSKVRLCSNVANPPKQAIVVKKEATMQPIRKSDQTAPIAETRQEKAALRPQISPNIGKTSQQTKHRVATSTSLHNTPRQVRAFSFIKQNVDYFSEYKIDTSG</sequence>
<dbReference type="VEuPathDB" id="VectorBase:AFUN016328"/>
<dbReference type="VEuPathDB" id="VectorBase:AFUN2_014138"/>
<evidence type="ECO:0008006" key="3">
    <source>
        <dbReference type="Google" id="ProtNLM"/>
    </source>
</evidence>
<feature type="compositionally biased region" description="Acidic residues" evidence="1">
    <location>
        <begin position="239"/>
        <end position="258"/>
    </location>
</feature>
<dbReference type="AlphaFoldDB" id="A0A1Y9HDK7"/>
<proteinExistence type="predicted"/>
<evidence type="ECO:0000256" key="1">
    <source>
        <dbReference type="SAM" id="MobiDB-lite"/>
    </source>
</evidence>
<feature type="compositionally biased region" description="Acidic residues" evidence="1">
    <location>
        <begin position="209"/>
        <end position="229"/>
    </location>
</feature>
<reference evidence="2" key="1">
    <citation type="submission" date="2020-05" db="UniProtKB">
        <authorList>
            <consortium name="EnsemblMetazoa"/>
        </authorList>
    </citation>
    <scope>IDENTIFICATION</scope>
    <source>
        <strain evidence="2">FUMOZ</strain>
    </source>
</reference>
<feature type="region of interest" description="Disordered" evidence="1">
    <location>
        <begin position="209"/>
        <end position="258"/>
    </location>
</feature>
<dbReference type="EnsemblMetazoa" id="AFUN016328-RA">
    <property type="protein sequence ID" value="AFUN016328-PA"/>
    <property type="gene ID" value="AFUN016328"/>
</dbReference>
<feature type="compositionally biased region" description="Basic and acidic residues" evidence="1">
    <location>
        <begin position="1"/>
        <end position="21"/>
    </location>
</feature>
<feature type="region of interest" description="Disordered" evidence="1">
    <location>
        <begin position="1"/>
        <end position="24"/>
    </location>
</feature>
<organism evidence="2">
    <name type="scientific">Anopheles funestus</name>
    <name type="common">African malaria mosquito</name>
    <dbReference type="NCBI Taxonomy" id="62324"/>
    <lineage>
        <taxon>Eukaryota</taxon>
        <taxon>Metazoa</taxon>
        <taxon>Ecdysozoa</taxon>
        <taxon>Arthropoda</taxon>
        <taxon>Hexapoda</taxon>
        <taxon>Insecta</taxon>
        <taxon>Pterygota</taxon>
        <taxon>Neoptera</taxon>
        <taxon>Endopterygota</taxon>
        <taxon>Diptera</taxon>
        <taxon>Nematocera</taxon>
        <taxon>Culicoidea</taxon>
        <taxon>Culicidae</taxon>
        <taxon>Anophelinae</taxon>
        <taxon>Anopheles</taxon>
    </lineage>
</organism>
<protein>
    <recommendedName>
        <fullName evidence="3">BED-type domain-containing protein</fullName>
    </recommendedName>
</protein>